<dbReference type="GO" id="GO:0003964">
    <property type="term" value="F:RNA-directed DNA polymerase activity"/>
    <property type="evidence" value="ECO:0007669"/>
    <property type="project" value="UniProtKB-KW"/>
</dbReference>
<dbReference type="InterPro" id="IPR041577">
    <property type="entry name" value="RT_RNaseH_2"/>
</dbReference>
<dbReference type="PANTHER" id="PTHR37984">
    <property type="entry name" value="PROTEIN CBG26694"/>
    <property type="match status" value="1"/>
</dbReference>
<dbReference type="InterPro" id="IPR050951">
    <property type="entry name" value="Retrovirus_Pol_polyprotein"/>
</dbReference>
<dbReference type="InterPro" id="IPR043128">
    <property type="entry name" value="Rev_trsase/Diguanyl_cyclase"/>
</dbReference>
<name>A0A0V1AQP7_TRISP</name>
<evidence type="ECO:0000313" key="7">
    <source>
        <dbReference type="Proteomes" id="UP000054776"/>
    </source>
</evidence>
<evidence type="ECO:0000259" key="5">
    <source>
        <dbReference type="Pfam" id="PF17919"/>
    </source>
</evidence>
<keyword evidence="3" id="KW-0808">Transferase</keyword>
<evidence type="ECO:0000256" key="2">
    <source>
        <dbReference type="ARBA" id="ARBA00022759"/>
    </source>
</evidence>
<dbReference type="OrthoDB" id="5856733at2759"/>
<keyword evidence="2" id="KW-0255">Endonuclease</keyword>
<dbReference type="EMBL" id="JYDH01000295">
    <property type="protein sequence ID" value="KRY27021.1"/>
    <property type="molecule type" value="Genomic_DNA"/>
</dbReference>
<gene>
    <name evidence="6" type="primary">pol</name>
    <name evidence="6" type="ORF">T01_12460</name>
</gene>
<dbReference type="PANTHER" id="PTHR37984:SF5">
    <property type="entry name" value="PROTEIN NYNRIN-LIKE"/>
    <property type="match status" value="1"/>
</dbReference>
<dbReference type="InParanoid" id="A0A0V1AQP7"/>
<keyword evidence="4" id="KW-0511">Multifunctional enzyme</keyword>
<keyword evidence="7" id="KW-1185">Reference proteome</keyword>
<proteinExistence type="predicted"/>
<evidence type="ECO:0000256" key="4">
    <source>
        <dbReference type="ARBA" id="ARBA00023268"/>
    </source>
</evidence>
<comment type="caution">
    <text evidence="6">The sequence shown here is derived from an EMBL/GenBank/DDBJ whole genome shotgun (WGS) entry which is preliminary data.</text>
</comment>
<dbReference type="AlphaFoldDB" id="A0A0V1AQP7"/>
<feature type="domain" description="Reverse transcriptase/retrotransposon-derived protein RNase H-like" evidence="5">
    <location>
        <begin position="283"/>
        <end position="374"/>
    </location>
</feature>
<evidence type="ECO:0000313" key="6">
    <source>
        <dbReference type="EMBL" id="KRY27021.1"/>
    </source>
</evidence>
<dbReference type="InterPro" id="IPR043502">
    <property type="entry name" value="DNA/RNA_pol_sf"/>
</dbReference>
<keyword evidence="1" id="KW-0540">Nuclease</keyword>
<dbReference type="SUPFAM" id="SSF56672">
    <property type="entry name" value="DNA/RNA polymerases"/>
    <property type="match status" value="2"/>
</dbReference>
<reference evidence="6 7" key="1">
    <citation type="submission" date="2015-01" db="EMBL/GenBank/DDBJ databases">
        <title>Evolution of Trichinella species and genotypes.</title>
        <authorList>
            <person name="Korhonen P.K."/>
            <person name="Edoardo P."/>
            <person name="Giuseppe L.R."/>
            <person name="Gasser R.B."/>
        </authorList>
    </citation>
    <scope>NUCLEOTIDE SEQUENCE [LARGE SCALE GENOMIC DNA]</scope>
    <source>
        <strain evidence="6">ISS3</strain>
    </source>
</reference>
<dbReference type="GO" id="GO:0004519">
    <property type="term" value="F:endonuclease activity"/>
    <property type="evidence" value="ECO:0007669"/>
    <property type="project" value="UniProtKB-KW"/>
</dbReference>
<dbReference type="Gene3D" id="3.30.70.270">
    <property type="match status" value="2"/>
</dbReference>
<dbReference type="FunFam" id="3.10.20.370:FF:000001">
    <property type="entry name" value="Retrovirus-related Pol polyprotein from transposon 17.6-like protein"/>
    <property type="match status" value="1"/>
</dbReference>
<dbReference type="Gene3D" id="3.10.20.370">
    <property type="match status" value="1"/>
</dbReference>
<dbReference type="CDD" id="cd09274">
    <property type="entry name" value="RNase_HI_RT_Ty3"/>
    <property type="match status" value="1"/>
</dbReference>
<accession>A0A0V1AQP7</accession>
<dbReference type="Proteomes" id="UP000054776">
    <property type="component" value="Unassembled WGS sequence"/>
</dbReference>
<evidence type="ECO:0000256" key="1">
    <source>
        <dbReference type="ARBA" id="ARBA00022722"/>
    </source>
</evidence>
<organism evidence="6 7">
    <name type="scientific">Trichinella spiralis</name>
    <name type="common">Trichina worm</name>
    <dbReference type="NCBI Taxonomy" id="6334"/>
    <lineage>
        <taxon>Eukaryota</taxon>
        <taxon>Metazoa</taxon>
        <taxon>Ecdysozoa</taxon>
        <taxon>Nematoda</taxon>
        <taxon>Enoplea</taxon>
        <taxon>Dorylaimia</taxon>
        <taxon>Trichinellida</taxon>
        <taxon>Trichinellidae</taxon>
        <taxon>Trichinella</taxon>
    </lineage>
</organism>
<keyword evidence="2" id="KW-0378">Hydrolase</keyword>
<protein>
    <submittedName>
        <fullName evidence="6">Retrovirus-related Pol polyprotein from transposon</fullName>
    </submittedName>
</protein>
<keyword evidence="3" id="KW-0548">Nucleotidyltransferase</keyword>
<keyword evidence="3" id="KW-0695">RNA-directed DNA polymerase</keyword>
<sequence length="510" mass="57831">MNAYVTEITLGELVTVQHTALWERGLFHKILLGWDSMRYHGCIPDPTAGYLRMQQGSPTPLHAISPQPELIAHSRVRKAVEKILSGEQEANGKHRTALVAIVREFADVLSTSYEDLRQTSVIRHAIHTGDAKPVRCFPRRIPYHKAIKQPLGILYCRREEGRFYVDYRQLNGVTRKDAHPLPRIDDTLDALAGCLVDSDCLVYLDDVIVFGKTAKYNIQHCCARNHYGPKQNLCSAGVADTDLRDRVVAVPRAGVVQPQVCQRLCERRRPATPAVGKRAEWDWSKACQSAFDALKYHHTSAPVLAYPDFHRQFIVDVDASGDGLGAVLSQREGKTERVLAYASRTMTKAERQYCATQKEMLSLRFLVRTDHNCLRWLRNFKEPEGQVDRWLESLAELDFELQHRSTCAVRGAPRGPDDVDQRFRSQLLAAQQADPEIQLLWQWLMARAGRWNVLWSVAATCTCCGISGAVEWRKMASSVDIAADSRLRKELSRFWYRKLSGMKSCGRCTT</sequence>
<dbReference type="STRING" id="6334.A0A0V1AQP7"/>
<evidence type="ECO:0000256" key="3">
    <source>
        <dbReference type="ARBA" id="ARBA00022918"/>
    </source>
</evidence>
<dbReference type="Pfam" id="PF17919">
    <property type="entry name" value="RT_RNaseH_2"/>
    <property type="match status" value="1"/>
</dbReference>